<feature type="region of interest" description="Disordered" evidence="1">
    <location>
        <begin position="1"/>
        <end position="120"/>
    </location>
</feature>
<keyword evidence="3" id="KW-1185">Reference proteome</keyword>
<feature type="compositionally biased region" description="Basic residues" evidence="1">
    <location>
        <begin position="1"/>
        <end position="11"/>
    </location>
</feature>
<gene>
    <name evidence="2" type="ORF">CAEBREN_23582</name>
</gene>
<evidence type="ECO:0000313" key="2">
    <source>
        <dbReference type="EMBL" id="EGT57907.1"/>
    </source>
</evidence>
<dbReference type="EMBL" id="GL379794">
    <property type="protein sequence ID" value="EGT57907.1"/>
    <property type="molecule type" value="Genomic_DNA"/>
</dbReference>
<feature type="region of interest" description="Disordered" evidence="1">
    <location>
        <begin position="254"/>
        <end position="276"/>
    </location>
</feature>
<dbReference type="InParanoid" id="G0MGT6"/>
<dbReference type="STRING" id="135651.G0MGT6"/>
<evidence type="ECO:0000256" key="1">
    <source>
        <dbReference type="SAM" id="MobiDB-lite"/>
    </source>
</evidence>
<dbReference type="AlphaFoldDB" id="G0MGT6"/>
<sequence length="384" mass="44201">MRGKANRRAKRNKTDTSDEPNSEPTVSEPVSSTAGEDIQIGVKQKPISRSKKNAKISSENNKNEALESPFYIDGLSTSSSTTKGLEKNDEEAPSPEKANVPSEKTSGKDEKEESKSLPTEKEFEIDADVLRISEIYEKTQWRMVLRDVDTTLLVPATCCYEYGKKMKAGDRIHVEVVSKRDEFDKMAEIHITKIDRIEHNGAGKTVREHLISDEPFCIIPKFINELSDRKLKTAYLHITILDIEEVHNYFSRNRGSEHATENQSNSTKNEGSRECEQPKLNEDFDYYCRVRVMDLSGQLLLFVPQNVMEKLLQQFELSLQDWIENITRYGPSYKEFLIFPPYMVEIKRTGKDDWECTDIELVNWYAFGAFLKEKERIMGQQIDS</sequence>
<accession>G0MGT6</accession>
<feature type="compositionally biased region" description="Basic and acidic residues" evidence="1">
    <location>
        <begin position="105"/>
        <end position="120"/>
    </location>
</feature>
<dbReference type="OrthoDB" id="5808752at2759"/>
<evidence type="ECO:0000313" key="3">
    <source>
        <dbReference type="Proteomes" id="UP000008068"/>
    </source>
</evidence>
<feature type="compositionally biased region" description="Polar residues" evidence="1">
    <location>
        <begin position="22"/>
        <end position="34"/>
    </location>
</feature>
<name>G0MGT6_CAEBE</name>
<proteinExistence type="predicted"/>
<dbReference type="HOGENOM" id="CLU_685589_0_0_1"/>
<dbReference type="eggNOG" id="ENOG502T7RB">
    <property type="taxonomic scope" value="Eukaryota"/>
</dbReference>
<dbReference type="Proteomes" id="UP000008068">
    <property type="component" value="Unassembled WGS sequence"/>
</dbReference>
<organism evidence="3">
    <name type="scientific">Caenorhabditis brenneri</name>
    <name type="common">Nematode worm</name>
    <dbReference type="NCBI Taxonomy" id="135651"/>
    <lineage>
        <taxon>Eukaryota</taxon>
        <taxon>Metazoa</taxon>
        <taxon>Ecdysozoa</taxon>
        <taxon>Nematoda</taxon>
        <taxon>Chromadorea</taxon>
        <taxon>Rhabditida</taxon>
        <taxon>Rhabditina</taxon>
        <taxon>Rhabditomorpha</taxon>
        <taxon>Rhabditoidea</taxon>
        <taxon>Rhabditidae</taxon>
        <taxon>Peloderinae</taxon>
        <taxon>Caenorhabditis</taxon>
    </lineage>
</organism>
<protein>
    <submittedName>
        <fullName evidence="2">Uncharacterized protein</fullName>
    </submittedName>
</protein>
<reference evidence="3" key="1">
    <citation type="submission" date="2011-07" db="EMBL/GenBank/DDBJ databases">
        <authorList>
            <consortium name="Caenorhabditis brenneri Sequencing and Analysis Consortium"/>
            <person name="Wilson R.K."/>
        </authorList>
    </citation>
    <scope>NUCLEOTIDE SEQUENCE [LARGE SCALE GENOMIC DNA]</scope>
    <source>
        <strain evidence="3">PB2801</strain>
    </source>
</reference>